<dbReference type="PANTHER" id="PTHR31313:SF77">
    <property type="entry name" value="ZN(II)2CYS6 TRANSCRIPTION FACTOR (EUROFUNG)"/>
    <property type="match status" value="1"/>
</dbReference>
<dbReference type="GO" id="GO:0046872">
    <property type="term" value="F:metal ion binding"/>
    <property type="evidence" value="ECO:0007669"/>
    <property type="project" value="UniProtKB-KW"/>
</dbReference>
<keyword evidence="8" id="KW-1185">Reference proteome</keyword>
<evidence type="ECO:0000256" key="2">
    <source>
        <dbReference type="ARBA" id="ARBA00022833"/>
    </source>
</evidence>
<dbReference type="EMBL" id="JAPEUY010000011">
    <property type="protein sequence ID" value="KAJ4368112.1"/>
    <property type="molecule type" value="Genomic_DNA"/>
</dbReference>
<evidence type="ECO:0000256" key="3">
    <source>
        <dbReference type="ARBA" id="ARBA00023015"/>
    </source>
</evidence>
<keyword evidence="2" id="KW-0862">Zinc</keyword>
<evidence type="ECO:0000256" key="4">
    <source>
        <dbReference type="ARBA" id="ARBA00023125"/>
    </source>
</evidence>
<evidence type="ECO:0000256" key="6">
    <source>
        <dbReference type="ARBA" id="ARBA00023242"/>
    </source>
</evidence>
<dbReference type="OrthoDB" id="3800960at2759"/>
<evidence type="ECO:0000256" key="5">
    <source>
        <dbReference type="ARBA" id="ARBA00023163"/>
    </source>
</evidence>
<comment type="caution">
    <text evidence="7">The sequence shown here is derived from an EMBL/GenBank/DDBJ whole genome shotgun (WGS) entry which is preliminary data.</text>
</comment>
<protein>
    <submittedName>
        <fullName evidence="7">Uncharacterized protein</fullName>
    </submittedName>
</protein>
<dbReference type="PANTHER" id="PTHR31313">
    <property type="entry name" value="TY1 ENHANCER ACTIVATOR"/>
    <property type="match status" value="1"/>
</dbReference>
<gene>
    <name evidence="7" type="ORF">N0V83_006467</name>
</gene>
<keyword evidence="1" id="KW-0479">Metal-binding</keyword>
<dbReference type="InterPro" id="IPR051615">
    <property type="entry name" value="Transcr_Regulatory_Elem"/>
</dbReference>
<reference evidence="7" key="1">
    <citation type="submission" date="2022-10" db="EMBL/GenBank/DDBJ databases">
        <title>Tapping the CABI collections for fungal endophytes: first genome assemblies for Collariella, Neodidymelliopsis, Ascochyta clinopodiicola, Didymella pomorum, Didymosphaeria variabile, Neocosmospora piperis and Neocucurbitaria cava.</title>
        <authorList>
            <person name="Hill R."/>
        </authorList>
    </citation>
    <scope>NUCLEOTIDE SEQUENCE</scope>
    <source>
        <strain evidence="7">IMI 356814</strain>
    </source>
</reference>
<keyword evidence="6" id="KW-0539">Nucleus</keyword>
<evidence type="ECO:0000313" key="7">
    <source>
        <dbReference type="EMBL" id="KAJ4368112.1"/>
    </source>
</evidence>
<accession>A0A9W8Y692</accession>
<dbReference type="Proteomes" id="UP001140560">
    <property type="component" value="Unassembled WGS sequence"/>
</dbReference>
<dbReference type="GO" id="GO:0003677">
    <property type="term" value="F:DNA binding"/>
    <property type="evidence" value="ECO:0007669"/>
    <property type="project" value="UniProtKB-KW"/>
</dbReference>
<organism evidence="7 8">
    <name type="scientific">Neocucurbitaria cava</name>
    <dbReference type="NCBI Taxonomy" id="798079"/>
    <lineage>
        <taxon>Eukaryota</taxon>
        <taxon>Fungi</taxon>
        <taxon>Dikarya</taxon>
        <taxon>Ascomycota</taxon>
        <taxon>Pezizomycotina</taxon>
        <taxon>Dothideomycetes</taxon>
        <taxon>Pleosporomycetidae</taxon>
        <taxon>Pleosporales</taxon>
        <taxon>Pleosporineae</taxon>
        <taxon>Cucurbitariaceae</taxon>
        <taxon>Neocucurbitaria</taxon>
    </lineage>
</organism>
<evidence type="ECO:0000256" key="1">
    <source>
        <dbReference type="ARBA" id="ARBA00022723"/>
    </source>
</evidence>
<sequence length="295" mass="32592">MLCRRVGELCQFIEASGLQIPAMQADEEAVLQRILTTVGVSHDNLTAGQRTSPGTSKTNKNAIAPLQLAGVSGIADDIHGAWLDFDFDGTPQLRGTNEMQAISDFSQASAPMANLLGEGWESISAQEQIYGASYSSQLGTDVQNKYRHAPTTSELYPQPLVESSISSGDDISDSESVEEIVHILSDRMGSLQIGAEGQIRYYGPTSDFSLLNMPSTDPLHIHRSIRSDGQDYLDRLDVGAEVPPELEEHLVNLYFTWQDASFHIVDREMYEMGKVKWHRDMQDTSCYSEALRNAM</sequence>
<keyword evidence="4" id="KW-0238">DNA-binding</keyword>
<keyword evidence="3" id="KW-0805">Transcription regulation</keyword>
<keyword evidence="5" id="KW-0804">Transcription</keyword>
<proteinExistence type="predicted"/>
<name>A0A9W8Y692_9PLEO</name>
<evidence type="ECO:0000313" key="8">
    <source>
        <dbReference type="Proteomes" id="UP001140560"/>
    </source>
</evidence>
<dbReference type="AlphaFoldDB" id="A0A9W8Y692"/>